<comment type="subcellular location">
    <subcellularLocation>
        <location evidence="1">Membrane</location>
        <topology evidence="1">Lipid-anchor</topology>
    </subcellularLocation>
</comment>
<dbReference type="InterPro" id="IPR008844">
    <property type="entry name" value="Spore_GerAC-like"/>
</dbReference>
<protein>
    <submittedName>
        <fullName evidence="10">Ger(X)C family spore germination protein</fullName>
    </submittedName>
</protein>
<dbReference type="InterPro" id="IPR038501">
    <property type="entry name" value="Spore_GerAC_C_sf"/>
</dbReference>
<keyword evidence="3" id="KW-0309">Germination</keyword>
<dbReference type="NCBIfam" id="TIGR02887">
    <property type="entry name" value="spore_ger_x_C"/>
    <property type="match status" value="1"/>
</dbReference>
<evidence type="ECO:0000256" key="4">
    <source>
        <dbReference type="ARBA" id="ARBA00022729"/>
    </source>
</evidence>
<evidence type="ECO:0000256" key="6">
    <source>
        <dbReference type="ARBA" id="ARBA00023139"/>
    </source>
</evidence>
<keyword evidence="4" id="KW-0732">Signal</keyword>
<evidence type="ECO:0000259" key="9">
    <source>
        <dbReference type="Pfam" id="PF25198"/>
    </source>
</evidence>
<dbReference type="Pfam" id="PF25198">
    <property type="entry name" value="Spore_GerAC_N"/>
    <property type="match status" value="1"/>
</dbReference>
<sequence>MPRKGLIGMTLVMILLLPGCHGDLLEKLSIVYAIGYEANDQAKDQISATYLIPLYKKEEVESRIVRTQGSSTIETRNLAALKTGGKFVDEKTQVLLIDQGLAKQGVFGRLLTYYASRLNLPGNISLTVTETSPSSLLEMPLKEVDPGTSINNLLSKNENQGVIPPTNLLTFVRQHASKGQDPYLPLIRKDGSKHAQLVGIALFKDDRFVLSLKGYRNMLLFSLLQRSVINGYYDTDQQEKSLRMQIEHSRVKYAWSASGKLMKIRIKIHATLLPINTSPLDKASPSETEQMKKKAEQAIEQQISKLIGQLQRSNIDPIGLGAIARSQDRHWKADAWDKLYPMLKVQTTVKVNFDSERR</sequence>
<evidence type="ECO:0000313" key="11">
    <source>
        <dbReference type="Proteomes" id="UP000673394"/>
    </source>
</evidence>
<evidence type="ECO:0000259" key="8">
    <source>
        <dbReference type="Pfam" id="PF05504"/>
    </source>
</evidence>
<dbReference type="PANTHER" id="PTHR35789:SF1">
    <property type="entry name" value="SPORE GERMINATION PROTEIN B3"/>
    <property type="match status" value="1"/>
</dbReference>
<feature type="domain" description="Spore germination GerAC-like C-terminal" evidence="8">
    <location>
        <begin position="199"/>
        <end position="352"/>
    </location>
</feature>
<evidence type="ECO:0000256" key="3">
    <source>
        <dbReference type="ARBA" id="ARBA00022544"/>
    </source>
</evidence>
<keyword evidence="7" id="KW-0449">Lipoprotein</keyword>
<keyword evidence="11" id="KW-1185">Reference proteome</keyword>
<organism evidence="10 11">
    <name type="scientific">Paenibacillus lignilyticus</name>
    <dbReference type="NCBI Taxonomy" id="1172615"/>
    <lineage>
        <taxon>Bacteria</taxon>
        <taxon>Bacillati</taxon>
        <taxon>Bacillota</taxon>
        <taxon>Bacilli</taxon>
        <taxon>Bacillales</taxon>
        <taxon>Paenibacillaceae</taxon>
        <taxon>Paenibacillus</taxon>
    </lineage>
</organism>
<dbReference type="InterPro" id="IPR057336">
    <property type="entry name" value="GerAC_N"/>
</dbReference>
<dbReference type="Proteomes" id="UP000673394">
    <property type="component" value="Unassembled WGS sequence"/>
</dbReference>
<evidence type="ECO:0000256" key="2">
    <source>
        <dbReference type="ARBA" id="ARBA00007886"/>
    </source>
</evidence>
<dbReference type="InterPro" id="IPR046953">
    <property type="entry name" value="Spore_GerAC-like_C"/>
</dbReference>
<name>A0ABS5CN00_9BACL</name>
<proteinExistence type="inferred from homology"/>
<evidence type="ECO:0000256" key="1">
    <source>
        <dbReference type="ARBA" id="ARBA00004635"/>
    </source>
</evidence>
<dbReference type="Gene3D" id="3.30.300.210">
    <property type="entry name" value="Nutrient germinant receptor protein C, domain 3"/>
    <property type="match status" value="1"/>
</dbReference>
<accession>A0ABS5CN00</accession>
<gene>
    <name evidence="10" type="ORF">I8J30_31535</name>
</gene>
<reference evidence="10 11" key="1">
    <citation type="submission" date="2021-04" db="EMBL/GenBank/DDBJ databases">
        <title>Paenibacillus sp. DLE-14 whole genome sequence.</title>
        <authorList>
            <person name="Ham Y.J."/>
        </authorList>
    </citation>
    <scope>NUCLEOTIDE SEQUENCE [LARGE SCALE GENOMIC DNA]</scope>
    <source>
        <strain evidence="10 11">DLE-14</strain>
    </source>
</reference>
<comment type="caution">
    <text evidence="10">The sequence shown here is derived from an EMBL/GenBank/DDBJ whole genome shotgun (WGS) entry which is preliminary data.</text>
</comment>
<keyword evidence="5" id="KW-0472">Membrane</keyword>
<dbReference type="PANTHER" id="PTHR35789">
    <property type="entry name" value="SPORE GERMINATION PROTEIN B3"/>
    <property type="match status" value="1"/>
</dbReference>
<dbReference type="RefSeq" id="WP_210664327.1">
    <property type="nucleotide sequence ID" value="NZ_JAGKSP010000034.1"/>
</dbReference>
<evidence type="ECO:0000313" key="10">
    <source>
        <dbReference type="EMBL" id="MBP3967211.1"/>
    </source>
</evidence>
<dbReference type="Pfam" id="PF05504">
    <property type="entry name" value="Spore_GerAC"/>
    <property type="match status" value="1"/>
</dbReference>
<keyword evidence="6" id="KW-0564">Palmitate</keyword>
<dbReference type="EMBL" id="JAGKSP010000034">
    <property type="protein sequence ID" value="MBP3967211.1"/>
    <property type="molecule type" value="Genomic_DNA"/>
</dbReference>
<evidence type="ECO:0000256" key="5">
    <source>
        <dbReference type="ARBA" id="ARBA00023136"/>
    </source>
</evidence>
<feature type="domain" description="Spore germination protein N-terminal" evidence="9">
    <location>
        <begin position="25"/>
        <end position="188"/>
    </location>
</feature>
<evidence type="ECO:0000256" key="7">
    <source>
        <dbReference type="ARBA" id="ARBA00023288"/>
    </source>
</evidence>
<comment type="similarity">
    <text evidence="2">Belongs to the GerABKC lipoprotein family.</text>
</comment>